<evidence type="ECO:0008006" key="4">
    <source>
        <dbReference type="Google" id="ProtNLM"/>
    </source>
</evidence>
<feature type="compositionally biased region" description="Acidic residues" evidence="1">
    <location>
        <begin position="252"/>
        <end position="264"/>
    </location>
</feature>
<dbReference type="AlphaFoldDB" id="A0A2T3ZXX9"/>
<feature type="compositionally biased region" description="Low complexity" evidence="1">
    <location>
        <begin position="772"/>
        <end position="784"/>
    </location>
</feature>
<feature type="compositionally biased region" description="Basic and acidic residues" evidence="1">
    <location>
        <begin position="374"/>
        <end position="392"/>
    </location>
</feature>
<reference evidence="2 3" key="1">
    <citation type="submission" date="2016-07" db="EMBL/GenBank/DDBJ databases">
        <title>Multiple horizontal gene transfer events from other fungi enriched the ability of initially mycotrophic Trichoderma (Ascomycota) to feed on dead plant biomass.</title>
        <authorList>
            <consortium name="DOE Joint Genome Institute"/>
            <person name="Aerts A."/>
            <person name="Atanasova L."/>
            <person name="Chenthamara K."/>
            <person name="Zhang J."/>
            <person name="Grujic M."/>
            <person name="Henrissat B."/>
            <person name="Kuo A."/>
            <person name="Salamov A."/>
            <person name="Lipzen A."/>
            <person name="Labutti K."/>
            <person name="Barry K."/>
            <person name="Miao Y."/>
            <person name="Rahimi M.J."/>
            <person name="Shen Q."/>
            <person name="Grigoriev I.V."/>
            <person name="Kubicek C.P."/>
            <person name="Druzhinina I.S."/>
        </authorList>
    </citation>
    <scope>NUCLEOTIDE SEQUENCE [LARGE SCALE GENOMIC DNA]</scope>
    <source>
        <strain evidence="2 3">CBS 226.95</strain>
    </source>
</reference>
<feature type="compositionally biased region" description="Low complexity" evidence="1">
    <location>
        <begin position="507"/>
        <end position="522"/>
    </location>
</feature>
<dbReference type="EMBL" id="KZ679691">
    <property type="protein sequence ID" value="PTB49659.1"/>
    <property type="molecule type" value="Genomic_DNA"/>
</dbReference>
<feature type="region of interest" description="Disordered" evidence="1">
    <location>
        <begin position="244"/>
        <end position="341"/>
    </location>
</feature>
<feature type="compositionally biased region" description="Low complexity" evidence="1">
    <location>
        <begin position="845"/>
        <end position="855"/>
    </location>
</feature>
<accession>A0A2T3ZXX9</accession>
<feature type="compositionally biased region" description="Polar residues" evidence="1">
    <location>
        <begin position="897"/>
        <end position="921"/>
    </location>
</feature>
<feature type="region of interest" description="Disordered" evidence="1">
    <location>
        <begin position="61"/>
        <end position="109"/>
    </location>
</feature>
<proteinExistence type="predicted"/>
<gene>
    <name evidence="2" type="ORF">M431DRAFT_486652</name>
</gene>
<feature type="region of interest" description="Disordered" evidence="1">
    <location>
        <begin position="467"/>
        <end position="639"/>
    </location>
</feature>
<feature type="compositionally biased region" description="Acidic residues" evidence="1">
    <location>
        <begin position="470"/>
        <end position="479"/>
    </location>
</feature>
<dbReference type="Proteomes" id="UP000241690">
    <property type="component" value="Unassembled WGS sequence"/>
</dbReference>
<sequence length="1027" mass="110888">MLPRDSIYSEAVFSPQDIYYEGSEDEDYDNAEARRLRYEAAGRQFLAGRVPMLLSATLKGPFDEESGWVNPWRSKNRTTNSQRRPESQPVDSQYSLRRPAASASASPVAQRQAVLKNAECALPSPESLKQARFTEPRSRSQGQVSGRHGWGDDATSLSPAKDGYDSWAASSPLQKLSKRKSKPSIGADSTSPKRRRVASSELDIKTPTSARRRARTTSAGEQHAKACLQNTSIYSHIRELTSKIPRQGLSSEDGDTFDSDDDESLITGPSADTSSTNMPNPSSSLSSPFSQPSVLRALSPVSMSPAQTPSKQRVPATQSPSKSPSRPRSSSGLSCLSEAPTNLSDLSDLEMLGAERHADEEAHVDDNTTAPESHSPESHSPESHSPEEERSPLEFNEWASASTQSLPRATTPTGADLDEPTLPSDDASTAHNSQDNFMDGLEANYKVPDRFIPRFGATTPTRMAHPIIYDDADGSDDLPPDSSITALSNAQQPASRSEAANVSKDLSGNGSPTKTNSTTKSSALQSLSPRNGRINSRPASNKIARPYHSSPLKSPAASNKTICFQEEDSQQSKENVETREAKDNSLPQVMRTSIPMSQPSPSAIAPDLTCQNNLPKVDKSQEEPMSRDAAASTASLSSQLPIESASPTEIDNTAHLNVLPNSLELAEPSLAQEEVSAETQPLLPTDVDAGLDMFEAHTSEKAADPQLTATLADDHGQTPLQEQENPTLTPTKAGKSFVVPPQSVITEQPSSEDLPLRTETVSERPSTPEPRFAFTSFSSFMSPSPVHRRQTRFFTGGTYNNVASTSHGILVSSKNRAWRSTTAKKRVSWAPLPHEETGGSGERISSGTDTSSSLSRGRDRAVSPPPPPSTSLASDSPTERDMKFSHHFAAVADRSKGTQPQSVPTTSAHGSCSPDQQAPATAVQIVSPTKVNGSKLNLQSGEKGVTKVTSSRWDDDNDPTDIVQDIFNEMDDFLQVWDVDAELDEARKAEKRATTGKKKKVEILSDVDMDISGMDMGMDMDIAAQFF</sequence>
<feature type="compositionally biased region" description="Low complexity" evidence="1">
    <location>
        <begin position="97"/>
        <end position="109"/>
    </location>
</feature>
<feature type="region of interest" description="Disordered" evidence="1">
    <location>
        <begin position="126"/>
        <end position="224"/>
    </location>
</feature>
<protein>
    <recommendedName>
        <fullName evidence="4">Protamine P1</fullName>
    </recommendedName>
</protein>
<feature type="region of interest" description="Disordered" evidence="1">
    <location>
        <begin position="360"/>
        <end position="436"/>
    </location>
</feature>
<dbReference type="RefSeq" id="XP_024769336.1">
    <property type="nucleotide sequence ID" value="XM_024916411.1"/>
</dbReference>
<feature type="compositionally biased region" description="Polar residues" evidence="1">
    <location>
        <begin position="523"/>
        <end position="539"/>
    </location>
</feature>
<feature type="compositionally biased region" description="Low complexity" evidence="1">
    <location>
        <begin position="274"/>
        <end position="293"/>
    </location>
</feature>
<feature type="compositionally biased region" description="Polar residues" evidence="1">
    <location>
        <begin position="399"/>
        <end position="413"/>
    </location>
</feature>
<evidence type="ECO:0000313" key="2">
    <source>
        <dbReference type="EMBL" id="PTB49659.1"/>
    </source>
</evidence>
<evidence type="ECO:0000256" key="1">
    <source>
        <dbReference type="SAM" id="MobiDB-lite"/>
    </source>
</evidence>
<feature type="compositionally biased region" description="Basic and acidic residues" evidence="1">
    <location>
        <begin position="616"/>
        <end position="626"/>
    </location>
</feature>
<feature type="compositionally biased region" description="Basic and acidic residues" evidence="1">
    <location>
        <begin position="570"/>
        <end position="583"/>
    </location>
</feature>
<name>A0A2T3ZXX9_TRIHA</name>
<feature type="compositionally biased region" description="Polar residues" evidence="1">
    <location>
        <begin position="585"/>
        <end position="601"/>
    </location>
</feature>
<evidence type="ECO:0000313" key="3">
    <source>
        <dbReference type="Proteomes" id="UP000241690"/>
    </source>
</evidence>
<feature type="compositionally biased region" description="Low complexity" evidence="1">
    <location>
        <begin position="629"/>
        <end position="638"/>
    </location>
</feature>
<feature type="compositionally biased region" description="Polar residues" evidence="1">
    <location>
        <begin position="301"/>
        <end position="318"/>
    </location>
</feature>
<feature type="compositionally biased region" description="Polar residues" evidence="1">
    <location>
        <begin position="484"/>
        <end position="506"/>
    </location>
</feature>
<feature type="compositionally biased region" description="Polar residues" evidence="1">
    <location>
        <begin position="426"/>
        <end position="436"/>
    </location>
</feature>
<organism evidence="2 3">
    <name type="scientific">Trichoderma harzianum CBS 226.95</name>
    <dbReference type="NCBI Taxonomy" id="983964"/>
    <lineage>
        <taxon>Eukaryota</taxon>
        <taxon>Fungi</taxon>
        <taxon>Dikarya</taxon>
        <taxon>Ascomycota</taxon>
        <taxon>Pezizomycotina</taxon>
        <taxon>Sordariomycetes</taxon>
        <taxon>Hypocreomycetidae</taxon>
        <taxon>Hypocreales</taxon>
        <taxon>Hypocreaceae</taxon>
        <taxon>Trichoderma</taxon>
    </lineage>
</organism>
<feature type="compositionally biased region" description="Low complexity" evidence="1">
    <location>
        <begin position="319"/>
        <end position="337"/>
    </location>
</feature>
<dbReference type="GeneID" id="36624980"/>
<dbReference type="STRING" id="983964.A0A2T3ZXX9"/>
<keyword evidence="3" id="KW-1185">Reference proteome</keyword>
<feature type="region of interest" description="Disordered" evidence="1">
    <location>
        <begin position="746"/>
        <end position="785"/>
    </location>
</feature>
<feature type="region of interest" description="Disordered" evidence="1">
    <location>
        <begin position="815"/>
        <end position="921"/>
    </location>
</feature>